<dbReference type="InterPro" id="IPR005119">
    <property type="entry name" value="LysR_subst-bd"/>
</dbReference>
<accession>A0ABX5KKZ1</accession>
<dbReference type="InterPro" id="IPR036388">
    <property type="entry name" value="WH-like_DNA-bd_sf"/>
</dbReference>
<dbReference type="PANTHER" id="PTHR30419:SF8">
    <property type="entry name" value="NITROGEN ASSIMILATION TRANSCRIPTIONAL ACTIVATOR-RELATED"/>
    <property type="match status" value="1"/>
</dbReference>
<organism evidence="6 7">
    <name type="scientific">Paraburkholderia unamae</name>
    <dbReference type="NCBI Taxonomy" id="219649"/>
    <lineage>
        <taxon>Bacteria</taxon>
        <taxon>Pseudomonadati</taxon>
        <taxon>Pseudomonadota</taxon>
        <taxon>Betaproteobacteria</taxon>
        <taxon>Burkholderiales</taxon>
        <taxon>Burkholderiaceae</taxon>
        <taxon>Paraburkholderia</taxon>
    </lineage>
</organism>
<protein>
    <submittedName>
        <fullName evidence="6">DNA-binding transcriptional LysR family regulator</fullName>
    </submittedName>
</protein>
<dbReference type="PANTHER" id="PTHR30419">
    <property type="entry name" value="HTH-TYPE TRANSCRIPTIONAL REGULATOR YBHD"/>
    <property type="match status" value="1"/>
</dbReference>
<comment type="similarity">
    <text evidence="1">Belongs to the LysR transcriptional regulatory family.</text>
</comment>
<name>A0ABX5KKZ1_9BURK</name>
<dbReference type="GO" id="GO:0003677">
    <property type="term" value="F:DNA binding"/>
    <property type="evidence" value="ECO:0007669"/>
    <property type="project" value="UniProtKB-KW"/>
</dbReference>
<evidence type="ECO:0000313" key="7">
    <source>
        <dbReference type="Proteomes" id="UP000245712"/>
    </source>
</evidence>
<reference evidence="6 7" key="1">
    <citation type="submission" date="2018-05" db="EMBL/GenBank/DDBJ databases">
        <title>Genomic Encyclopedia of Type Strains, Phase IV (KMG-V): Genome sequencing to study the core and pangenomes of soil and plant-associated prokaryotes.</title>
        <authorList>
            <person name="Whitman W."/>
        </authorList>
    </citation>
    <scope>NUCLEOTIDE SEQUENCE [LARGE SCALE GENOMIC DNA]</scope>
    <source>
        <strain evidence="6 7">SCZa-39</strain>
    </source>
</reference>
<dbReference type="SUPFAM" id="SSF53850">
    <property type="entry name" value="Periplasmic binding protein-like II"/>
    <property type="match status" value="1"/>
</dbReference>
<evidence type="ECO:0000313" key="6">
    <source>
        <dbReference type="EMBL" id="PVX82427.1"/>
    </source>
</evidence>
<evidence type="ECO:0000256" key="3">
    <source>
        <dbReference type="ARBA" id="ARBA00023125"/>
    </source>
</evidence>
<evidence type="ECO:0000256" key="1">
    <source>
        <dbReference type="ARBA" id="ARBA00009437"/>
    </source>
</evidence>
<keyword evidence="2" id="KW-0805">Transcription regulation</keyword>
<evidence type="ECO:0000256" key="2">
    <source>
        <dbReference type="ARBA" id="ARBA00023015"/>
    </source>
</evidence>
<sequence>MSSLVSDTTQPAAIERFFRAGLKLQQLRILVRLAQVGQVRKVAEAFHVTQPAISKQIAEMEAALQMPLVQRAGRKLRFTAAGETLVTHGREILRHLEQARIELDALASGVAGKIAVGAVGTTTPVFVPRAIATFQRHAPNASVSLLESTTDRMFPMLLEGELDIVISRTSPPHQRDFEQVPVCNDPIVVVAGKDHPLAYRRTITWKDVHDVPWILPPAGSALDKALEQTLSRHKLELPPGCVQSASLLAYSVLLEGGNLIALLPQSYAQRSVDASDLAVLPLSLLHLPSQILMTRLRNHASPVVGLMQRCFEEAGAMMTVVTR</sequence>
<dbReference type="InterPro" id="IPR050950">
    <property type="entry name" value="HTH-type_LysR_regulators"/>
</dbReference>
<comment type="caution">
    <text evidence="6">The sequence shown here is derived from an EMBL/GenBank/DDBJ whole genome shotgun (WGS) entry which is preliminary data.</text>
</comment>
<keyword evidence="3 6" id="KW-0238">DNA-binding</keyword>
<feature type="domain" description="HTH lysR-type" evidence="5">
    <location>
        <begin position="22"/>
        <end position="79"/>
    </location>
</feature>
<evidence type="ECO:0000259" key="5">
    <source>
        <dbReference type="PROSITE" id="PS50931"/>
    </source>
</evidence>
<dbReference type="EMBL" id="QEOB01000009">
    <property type="protein sequence ID" value="PVX82427.1"/>
    <property type="molecule type" value="Genomic_DNA"/>
</dbReference>
<proteinExistence type="inferred from homology"/>
<dbReference type="InterPro" id="IPR036390">
    <property type="entry name" value="WH_DNA-bd_sf"/>
</dbReference>
<evidence type="ECO:0000256" key="4">
    <source>
        <dbReference type="ARBA" id="ARBA00023163"/>
    </source>
</evidence>
<dbReference type="Pfam" id="PF03466">
    <property type="entry name" value="LysR_substrate"/>
    <property type="match status" value="1"/>
</dbReference>
<dbReference type="Proteomes" id="UP000245712">
    <property type="component" value="Unassembled WGS sequence"/>
</dbReference>
<dbReference type="Gene3D" id="3.40.190.290">
    <property type="match status" value="1"/>
</dbReference>
<dbReference type="InterPro" id="IPR000847">
    <property type="entry name" value="LysR_HTH_N"/>
</dbReference>
<dbReference type="PROSITE" id="PS50931">
    <property type="entry name" value="HTH_LYSR"/>
    <property type="match status" value="1"/>
</dbReference>
<dbReference type="Gene3D" id="1.10.10.10">
    <property type="entry name" value="Winged helix-like DNA-binding domain superfamily/Winged helix DNA-binding domain"/>
    <property type="match status" value="1"/>
</dbReference>
<keyword evidence="7" id="KW-1185">Reference proteome</keyword>
<gene>
    <name evidence="6" type="ORF">C7402_109281</name>
</gene>
<keyword evidence="4" id="KW-0804">Transcription</keyword>
<dbReference type="Pfam" id="PF00126">
    <property type="entry name" value="HTH_1"/>
    <property type="match status" value="1"/>
</dbReference>
<dbReference type="SUPFAM" id="SSF46785">
    <property type="entry name" value="Winged helix' DNA-binding domain"/>
    <property type="match status" value="1"/>
</dbReference>